<comment type="similarity">
    <text evidence="2 7">Belongs to the chordin family.</text>
</comment>
<dbReference type="Gene3D" id="6.20.200.20">
    <property type="match status" value="3"/>
</dbReference>
<evidence type="ECO:0000313" key="10">
    <source>
        <dbReference type="EMBL" id="KAG7166995.1"/>
    </source>
</evidence>
<evidence type="ECO:0000256" key="7">
    <source>
        <dbReference type="PIRNR" id="PIRNR002496"/>
    </source>
</evidence>
<evidence type="ECO:0000256" key="2">
    <source>
        <dbReference type="ARBA" id="ARBA00007156"/>
    </source>
</evidence>
<organism evidence="10 11">
    <name type="scientific">Homarus americanus</name>
    <name type="common">American lobster</name>
    <dbReference type="NCBI Taxonomy" id="6706"/>
    <lineage>
        <taxon>Eukaryota</taxon>
        <taxon>Metazoa</taxon>
        <taxon>Ecdysozoa</taxon>
        <taxon>Arthropoda</taxon>
        <taxon>Crustacea</taxon>
        <taxon>Multicrustacea</taxon>
        <taxon>Malacostraca</taxon>
        <taxon>Eumalacostraca</taxon>
        <taxon>Eucarida</taxon>
        <taxon>Decapoda</taxon>
        <taxon>Pleocyemata</taxon>
        <taxon>Astacidea</taxon>
        <taxon>Nephropoidea</taxon>
        <taxon>Nephropidae</taxon>
        <taxon>Homarus</taxon>
    </lineage>
</organism>
<dbReference type="GO" id="GO:0009953">
    <property type="term" value="P:dorsal/ventral pattern formation"/>
    <property type="evidence" value="ECO:0007669"/>
    <property type="project" value="TreeGrafter"/>
</dbReference>
<proteinExistence type="inferred from homology"/>
<dbReference type="GO" id="GO:0005615">
    <property type="term" value="C:extracellular space"/>
    <property type="evidence" value="ECO:0007669"/>
    <property type="project" value="TreeGrafter"/>
</dbReference>
<dbReference type="GO" id="GO:0036122">
    <property type="term" value="F:BMP binding"/>
    <property type="evidence" value="ECO:0007669"/>
    <property type="project" value="TreeGrafter"/>
</dbReference>
<dbReference type="Proteomes" id="UP000747542">
    <property type="component" value="Unassembled WGS sequence"/>
</dbReference>
<feature type="domain" description="VWFC" evidence="8">
    <location>
        <begin position="840"/>
        <end position="905"/>
    </location>
</feature>
<keyword evidence="3 7" id="KW-0217">Developmental protein</keyword>
<keyword evidence="6" id="KW-0325">Glycoprotein</keyword>
<evidence type="ECO:0000256" key="1">
    <source>
        <dbReference type="ARBA" id="ARBA00004613"/>
    </source>
</evidence>
<keyword evidence="4" id="KW-0964">Secreted</keyword>
<dbReference type="PROSITE" id="PS50933">
    <property type="entry name" value="CHRD"/>
    <property type="match status" value="2"/>
</dbReference>
<gene>
    <name evidence="10" type="primary">sog-L</name>
    <name evidence="10" type="ORF">Hamer_G005298</name>
</gene>
<dbReference type="InterPro" id="IPR052278">
    <property type="entry name" value="Chordin-like_regulators"/>
</dbReference>
<feature type="domain" description="VWFC" evidence="8">
    <location>
        <begin position="661"/>
        <end position="721"/>
    </location>
</feature>
<evidence type="ECO:0000256" key="4">
    <source>
        <dbReference type="ARBA" id="ARBA00022525"/>
    </source>
</evidence>
<dbReference type="PANTHER" id="PTHR46526:SF1">
    <property type="entry name" value="CHORDIN"/>
    <property type="match status" value="1"/>
</dbReference>
<evidence type="ECO:0000256" key="6">
    <source>
        <dbReference type="ARBA" id="ARBA00023180"/>
    </source>
</evidence>
<dbReference type="GO" id="GO:0030514">
    <property type="term" value="P:negative regulation of BMP signaling pathway"/>
    <property type="evidence" value="ECO:0007669"/>
    <property type="project" value="TreeGrafter"/>
</dbReference>
<dbReference type="SUPFAM" id="SSF57603">
    <property type="entry name" value="FnI-like domain"/>
    <property type="match status" value="3"/>
</dbReference>
<dbReference type="AlphaFoldDB" id="A0A8J5JYW1"/>
<dbReference type="SMART" id="SM00754">
    <property type="entry name" value="CHRD"/>
    <property type="match status" value="3"/>
</dbReference>
<protein>
    <submittedName>
        <fullName evidence="10">Dorsal-ventral patterning protein Sog-like</fullName>
    </submittedName>
</protein>
<feature type="domain" description="VWFC" evidence="8">
    <location>
        <begin position="734"/>
        <end position="805"/>
    </location>
</feature>
<dbReference type="InterPro" id="IPR010895">
    <property type="entry name" value="CHRD"/>
</dbReference>
<dbReference type="PROSITE" id="PS01208">
    <property type="entry name" value="VWFC_1"/>
    <property type="match status" value="2"/>
</dbReference>
<accession>A0A8J5JYW1</accession>
<dbReference type="InterPro" id="IPR016353">
    <property type="entry name" value="Chordin"/>
</dbReference>
<name>A0A8J5JYW1_HOMAM</name>
<evidence type="ECO:0000259" key="9">
    <source>
        <dbReference type="PROSITE" id="PS50933"/>
    </source>
</evidence>
<dbReference type="GO" id="GO:0048731">
    <property type="term" value="P:system development"/>
    <property type="evidence" value="ECO:0007669"/>
    <property type="project" value="UniProtKB-ARBA"/>
</dbReference>
<dbReference type="PANTHER" id="PTHR46526">
    <property type="entry name" value="CHORDIN"/>
    <property type="match status" value="1"/>
</dbReference>
<keyword evidence="11" id="KW-1185">Reference proteome</keyword>
<comment type="subcellular location">
    <subcellularLocation>
        <location evidence="1">Secreted</location>
    </subcellularLocation>
</comment>
<evidence type="ECO:0000259" key="8">
    <source>
        <dbReference type="PROSITE" id="PS50184"/>
    </source>
</evidence>
<reference evidence="10" key="1">
    <citation type="journal article" date="2021" name="Sci. Adv.">
        <title>The American lobster genome reveals insights on longevity, neural, and immune adaptations.</title>
        <authorList>
            <person name="Polinski J.M."/>
            <person name="Zimin A.V."/>
            <person name="Clark K.F."/>
            <person name="Kohn A.B."/>
            <person name="Sadowski N."/>
            <person name="Timp W."/>
            <person name="Ptitsyn A."/>
            <person name="Khanna P."/>
            <person name="Romanova D.Y."/>
            <person name="Williams P."/>
            <person name="Greenwood S.J."/>
            <person name="Moroz L.L."/>
            <person name="Walt D.R."/>
            <person name="Bodnar A.G."/>
        </authorList>
    </citation>
    <scope>NUCLEOTIDE SEQUENCE</scope>
    <source>
        <strain evidence="10">GMGI-L3</strain>
    </source>
</reference>
<dbReference type="EMBL" id="JAHLQT010021845">
    <property type="protein sequence ID" value="KAG7166995.1"/>
    <property type="molecule type" value="Genomic_DNA"/>
</dbReference>
<feature type="domain" description="CHRD" evidence="9">
    <location>
        <begin position="115"/>
        <end position="236"/>
    </location>
</feature>
<evidence type="ECO:0000256" key="5">
    <source>
        <dbReference type="ARBA" id="ARBA00022737"/>
    </source>
</evidence>
<sequence>MSLIVSRRLLMVAPKVDLEDERRVGVWATGLTQTRERNHSNNSSEQQQRGDKCLFEVQKKRRVVARVRCRNVKTECPKVTCRDPVILPGQCCKTCASEELRLPGDEPHEPLEELTGRDFAVLLNGRTSQTPMTTSRVATGRLFLRKKTLHFSFLLEAGAPPPASIQFLSETGDILEQLEAQPTPYEATNSRICGAWTRVPKEYRALLREEQMWVALSPADESQEDTISGQVARYVGVDTEVFSSLLTPPPTANQTLSGGGTAIISVDRKTDSLHVSLVFNGVFADGEAHNASLVVELLPERALDPVVDTVILPKVFSDLNRAEIMTTLGERSLIRLTRGQVAMKVWSQAAPELALEGMITPRATCNVFSAVLSKPVPDSEDDTSTESTDMTSSYGAGWALLTLSNGTFQYQVYVKGFEVSTLTLKTKHKRQDRIVENLTPFYHDSWANGTYDRTTYRDLDALIRGKLEVVVASESNEELRGMLNPVAVTEALRSPQPVLLSSPEVPMAATVWVAVDSACVTHYDVMVAGQPPYGAIEPFWNLVLREEDQFWDPRFKMTKMDLEAHVEGRELFAHSTQLTRLSLSRLEAGVSYLDLVLLPPDSNSTLQSSLSGLIHGVSVPSECLMGSDHQEVIVEEYDEEECVHGRCILREETAPEVPQSHRCIDEEARVFEDGKSWQSPVNVCSMCMCTRGKIKCQDVICHRLDCEGAYTPPNQCCQVCPGETGPNDVAEESKMCELNDQKHLLGSKWHPFLTPKGFDKCVTCTCLLHSSGRPVVNCSRFPCPPLPCGPDEMEPQPDSCCAKCRTPRPEAPQPTAQPGMVNEGELVTEEEHRNIILGRGGCLLNNRLLYENGAEWHPRVASIGYYKCVTCKCKDSNITCAYHQCPTLRCQAMIQEKQECCPRCANENSTINHGNKTRWLKPYIKSTHKNKNGN</sequence>
<dbReference type="InterPro" id="IPR001007">
    <property type="entry name" value="VWF_dom"/>
</dbReference>
<evidence type="ECO:0000313" key="11">
    <source>
        <dbReference type="Proteomes" id="UP000747542"/>
    </source>
</evidence>
<dbReference type="PIRSF" id="PIRSF002496">
    <property type="entry name" value="Chordin"/>
    <property type="match status" value="1"/>
</dbReference>
<evidence type="ECO:0000256" key="3">
    <source>
        <dbReference type="ARBA" id="ARBA00022473"/>
    </source>
</evidence>
<feature type="domain" description="CHRD" evidence="9">
    <location>
        <begin position="238"/>
        <end position="364"/>
    </location>
</feature>
<keyword evidence="5" id="KW-0677">Repeat</keyword>
<dbReference type="SMART" id="SM00214">
    <property type="entry name" value="VWC"/>
    <property type="match status" value="4"/>
</dbReference>
<dbReference type="PROSITE" id="PS50184">
    <property type="entry name" value="VWFC_2"/>
    <property type="match status" value="3"/>
</dbReference>
<dbReference type="Pfam" id="PF00093">
    <property type="entry name" value="VWC"/>
    <property type="match status" value="2"/>
</dbReference>
<comment type="caution">
    <text evidence="10">The sequence shown here is derived from an EMBL/GenBank/DDBJ whole genome shotgun (WGS) entry which is preliminary data.</text>
</comment>